<dbReference type="InterPro" id="IPR007627">
    <property type="entry name" value="RNA_pol_sigma70_r2"/>
</dbReference>
<dbReference type="EMBL" id="BIFH01000034">
    <property type="protein sequence ID" value="GCD99700.1"/>
    <property type="molecule type" value="Genomic_DNA"/>
</dbReference>
<evidence type="ECO:0000313" key="11">
    <source>
        <dbReference type="Proteomes" id="UP000286931"/>
    </source>
</evidence>
<comment type="caution">
    <text evidence="10">The sequence shown here is derived from an EMBL/GenBank/DDBJ whole genome shotgun (WGS) entry which is preliminary data.</text>
</comment>
<dbReference type="AlphaFoldDB" id="A0A401YYS7"/>
<comment type="function">
    <text evidence="7">Sigma factors are initiation factors that promote the attachment of RNA polymerase to specific initiation sites and are then released. Sigma-S contributes to the protection against external stress, thus playing a role in cellular fitness and survival.</text>
</comment>
<dbReference type="InterPro" id="IPR016032">
    <property type="entry name" value="Sig_transdc_resp-reg_C-effctor"/>
</dbReference>
<keyword evidence="6" id="KW-0804">Transcription</keyword>
<evidence type="ECO:0000256" key="3">
    <source>
        <dbReference type="ARBA" id="ARBA00023015"/>
    </source>
</evidence>
<feature type="region of interest" description="Disordered" evidence="8">
    <location>
        <begin position="157"/>
        <end position="178"/>
    </location>
</feature>
<dbReference type="InterPro" id="IPR000792">
    <property type="entry name" value="Tscrpt_reg_LuxR_C"/>
</dbReference>
<dbReference type="SUPFAM" id="SSF46894">
    <property type="entry name" value="C-terminal effector domain of the bipartite response regulators"/>
    <property type="match status" value="1"/>
</dbReference>
<dbReference type="GO" id="GO:0003677">
    <property type="term" value="F:DNA binding"/>
    <property type="evidence" value="ECO:0007669"/>
    <property type="project" value="UniProtKB-KW"/>
</dbReference>
<dbReference type="Pfam" id="PF04542">
    <property type="entry name" value="Sigma70_r2"/>
    <property type="match status" value="1"/>
</dbReference>
<dbReference type="Gene3D" id="1.10.10.10">
    <property type="entry name" value="Winged helix-like DNA-binding domain superfamily/Winged helix DNA-binding domain"/>
    <property type="match status" value="1"/>
</dbReference>
<feature type="compositionally biased region" description="Polar residues" evidence="8">
    <location>
        <begin position="158"/>
        <end position="171"/>
    </location>
</feature>
<dbReference type="InterPro" id="IPR036388">
    <property type="entry name" value="WH-like_DNA-bd_sf"/>
</dbReference>
<dbReference type="Gene3D" id="1.10.1740.10">
    <property type="match status" value="1"/>
</dbReference>
<dbReference type="GO" id="GO:0006352">
    <property type="term" value="P:DNA-templated transcription initiation"/>
    <property type="evidence" value="ECO:0007669"/>
    <property type="project" value="InterPro"/>
</dbReference>
<keyword evidence="3" id="KW-0805">Transcription regulation</keyword>
<dbReference type="Pfam" id="PF08281">
    <property type="entry name" value="Sigma70_r4_2"/>
    <property type="match status" value="1"/>
</dbReference>
<evidence type="ECO:0000256" key="7">
    <source>
        <dbReference type="ARBA" id="ARBA00024701"/>
    </source>
</evidence>
<protein>
    <recommendedName>
        <fullName evidence="2">RNA polymerase sigma factor SigS</fullName>
    </recommendedName>
</protein>
<name>A0A401YYS7_9ACTN</name>
<dbReference type="InterPro" id="IPR014284">
    <property type="entry name" value="RNA_pol_sigma-70_dom"/>
</dbReference>
<dbReference type="InterPro" id="IPR013249">
    <property type="entry name" value="RNA_pol_sigma70_r4_t2"/>
</dbReference>
<feature type="domain" description="HTH luxR-type" evidence="9">
    <location>
        <begin position="105"/>
        <end position="162"/>
    </location>
</feature>
<keyword evidence="11" id="KW-1185">Reference proteome</keyword>
<gene>
    <name evidence="10" type="ORF">EHYA_07422</name>
</gene>
<keyword evidence="4" id="KW-0731">Sigma factor</keyword>
<dbReference type="PANTHER" id="PTHR43133:SF8">
    <property type="entry name" value="RNA POLYMERASE SIGMA FACTOR HI_1459-RELATED"/>
    <property type="match status" value="1"/>
</dbReference>
<dbReference type="GO" id="GO:0016987">
    <property type="term" value="F:sigma factor activity"/>
    <property type="evidence" value="ECO:0007669"/>
    <property type="project" value="UniProtKB-KW"/>
</dbReference>
<dbReference type="SUPFAM" id="SSF88946">
    <property type="entry name" value="Sigma2 domain of RNA polymerase sigma factors"/>
    <property type="match status" value="1"/>
</dbReference>
<dbReference type="NCBIfam" id="TIGR02937">
    <property type="entry name" value="sigma70-ECF"/>
    <property type="match status" value="1"/>
</dbReference>
<dbReference type="InterPro" id="IPR013325">
    <property type="entry name" value="RNA_pol_sigma_r2"/>
</dbReference>
<evidence type="ECO:0000256" key="2">
    <source>
        <dbReference type="ARBA" id="ARBA00021245"/>
    </source>
</evidence>
<accession>A0A401YYS7</accession>
<dbReference type="PANTHER" id="PTHR43133">
    <property type="entry name" value="RNA POLYMERASE ECF-TYPE SIGMA FACTO"/>
    <property type="match status" value="1"/>
</dbReference>
<proteinExistence type="inferred from homology"/>
<evidence type="ECO:0000256" key="4">
    <source>
        <dbReference type="ARBA" id="ARBA00023082"/>
    </source>
</evidence>
<keyword evidence="5" id="KW-0238">DNA-binding</keyword>
<evidence type="ECO:0000256" key="1">
    <source>
        <dbReference type="ARBA" id="ARBA00010641"/>
    </source>
</evidence>
<dbReference type="Proteomes" id="UP000286931">
    <property type="component" value="Unassembled WGS sequence"/>
</dbReference>
<evidence type="ECO:0000259" key="9">
    <source>
        <dbReference type="SMART" id="SM00421"/>
    </source>
</evidence>
<dbReference type="SMART" id="SM00421">
    <property type="entry name" value="HTH_LUXR"/>
    <property type="match status" value="1"/>
</dbReference>
<evidence type="ECO:0000256" key="5">
    <source>
        <dbReference type="ARBA" id="ARBA00023125"/>
    </source>
</evidence>
<sequence>MHADMVRVAYTYVGDDADDVIQNACIGLFRNWHTLQAMAEVGRQRSYAWTTVINAARKHRASAYQRHVRPHGDMERVGEIGYLPKALDEVRQDAEERLVRACRVIDGLTPACREVAVLALAGYEVKEISTMLGVSASTVRTQVSTARSRLEAAETAHLGTSSAVSDVQGASETGGGRS</sequence>
<dbReference type="OrthoDB" id="9803470at2"/>
<evidence type="ECO:0000256" key="8">
    <source>
        <dbReference type="SAM" id="MobiDB-lite"/>
    </source>
</evidence>
<evidence type="ECO:0000313" key="10">
    <source>
        <dbReference type="EMBL" id="GCD99700.1"/>
    </source>
</evidence>
<organism evidence="10 11">
    <name type="scientific">Embleya hyalina</name>
    <dbReference type="NCBI Taxonomy" id="516124"/>
    <lineage>
        <taxon>Bacteria</taxon>
        <taxon>Bacillati</taxon>
        <taxon>Actinomycetota</taxon>
        <taxon>Actinomycetes</taxon>
        <taxon>Kitasatosporales</taxon>
        <taxon>Streptomycetaceae</taxon>
        <taxon>Embleya</taxon>
    </lineage>
</organism>
<evidence type="ECO:0000256" key="6">
    <source>
        <dbReference type="ARBA" id="ARBA00023163"/>
    </source>
</evidence>
<comment type="similarity">
    <text evidence="1">Belongs to the sigma-70 factor family. ECF subfamily.</text>
</comment>
<reference evidence="10 11" key="1">
    <citation type="submission" date="2018-12" db="EMBL/GenBank/DDBJ databases">
        <title>Draft genome sequence of Embleya hyalina NBRC 13850T.</title>
        <authorList>
            <person name="Komaki H."/>
            <person name="Hosoyama A."/>
            <person name="Kimura A."/>
            <person name="Ichikawa N."/>
            <person name="Tamura T."/>
        </authorList>
    </citation>
    <scope>NUCLEOTIDE SEQUENCE [LARGE SCALE GENOMIC DNA]</scope>
    <source>
        <strain evidence="10 11">NBRC 13850</strain>
    </source>
</reference>
<dbReference type="InterPro" id="IPR039425">
    <property type="entry name" value="RNA_pol_sigma-70-like"/>
</dbReference>